<proteinExistence type="predicted"/>
<keyword evidence="4" id="KW-0732">Signal</keyword>
<organism evidence="13 14">
    <name type="scientific">Alligator mississippiensis</name>
    <name type="common">American alligator</name>
    <dbReference type="NCBI Taxonomy" id="8496"/>
    <lineage>
        <taxon>Eukaryota</taxon>
        <taxon>Metazoa</taxon>
        <taxon>Chordata</taxon>
        <taxon>Craniata</taxon>
        <taxon>Vertebrata</taxon>
        <taxon>Euteleostomi</taxon>
        <taxon>Archelosauria</taxon>
        <taxon>Archosauria</taxon>
        <taxon>Crocodylia</taxon>
        <taxon>Alligatoridae</taxon>
        <taxon>Alligatorinae</taxon>
        <taxon>Alligator</taxon>
    </lineage>
</organism>
<evidence type="ECO:0000313" key="14">
    <source>
        <dbReference type="Proteomes" id="UP000050525"/>
    </source>
</evidence>
<name>A0A151NDB9_ALLMI</name>
<evidence type="ECO:0000256" key="2">
    <source>
        <dbReference type="ARBA" id="ARBA00004479"/>
    </source>
</evidence>
<evidence type="ECO:0000256" key="3">
    <source>
        <dbReference type="ARBA" id="ARBA00022692"/>
    </source>
</evidence>
<keyword evidence="5" id="KW-0547">Nucleotide-binding</keyword>
<keyword evidence="3 11" id="KW-0812">Transmembrane</keyword>
<dbReference type="GO" id="GO:0004383">
    <property type="term" value="F:guanylate cyclase activity"/>
    <property type="evidence" value="ECO:0007669"/>
    <property type="project" value="UniProtKB-EC"/>
</dbReference>
<dbReference type="GO" id="GO:0017046">
    <property type="term" value="F:peptide hormone binding"/>
    <property type="evidence" value="ECO:0007669"/>
    <property type="project" value="TreeGrafter"/>
</dbReference>
<evidence type="ECO:0000256" key="1">
    <source>
        <dbReference type="ARBA" id="ARBA00001436"/>
    </source>
</evidence>
<dbReference type="Pfam" id="PF01094">
    <property type="entry name" value="ANF_receptor"/>
    <property type="match status" value="1"/>
</dbReference>
<dbReference type="GO" id="GO:0004016">
    <property type="term" value="F:adenylate cyclase activity"/>
    <property type="evidence" value="ECO:0007669"/>
    <property type="project" value="TreeGrafter"/>
</dbReference>
<evidence type="ECO:0000256" key="6">
    <source>
        <dbReference type="ARBA" id="ARBA00022989"/>
    </source>
</evidence>
<dbReference type="AlphaFoldDB" id="A0A151NDB9"/>
<dbReference type="GO" id="GO:0000166">
    <property type="term" value="F:nucleotide binding"/>
    <property type="evidence" value="ECO:0007669"/>
    <property type="project" value="UniProtKB-KW"/>
</dbReference>
<dbReference type="STRING" id="8496.A0A151NDB9"/>
<gene>
    <name evidence="13" type="ORF">Y1Q_0011959</name>
</gene>
<keyword evidence="10" id="KW-0456">Lyase</keyword>
<evidence type="ECO:0000256" key="7">
    <source>
        <dbReference type="ARBA" id="ARBA00023136"/>
    </source>
</evidence>
<dbReference type="SUPFAM" id="SSF53822">
    <property type="entry name" value="Periplasmic binding protein-like I"/>
    <property type="match status" value="1"/>
</dbReference>
<dbReference type="GO" id="GO:0007168">
    <property type="term" value="P:receptor guanylyl cyclase signaling pathway"/>
    <property type="evidence" value="ECO:0007669"/>
    <property type="project" value="TreeGrafter"/>
</dbReference>
<dbReference type="InterPro" id="IPR050401">
    <property type="entry name" value="Cyclic_nucleotide_synthase"/>
</dbReference>
<protein>
    <submittedName>
        <fullName evidence="13">Atrial natriuretic peptide receptor 2</fullName>
    </submittedName>
</protein>
<keyword evidence="9" id="KW-0325">Glycoprotein</keyword>
<evidence type="ECO:0000256" key="5">
    <source>
        <dbReference type="ARBA" id="ARBA00022741"/>
    </source>
</evidence>
<feature type="domain" description="Receptor ligand binding region" evidence="12">
    <location>
        <begin position="6"/>
        <end position="68"/>
    </location>
</feature>
<comment type="subcellular location">
    <subcellularLocation>
        <location evidence="2">Membrane</location>
        <topology evidence="2">Single-pass type I membrane protein</topology>
    </subcellularLocation>
</comment>
<evidence type="ECO:0000256" key="8">
    <source>
        <dbReference type="ARBA" id="ARBA00023170"/>
    </source>
</evidence>
<evidence type="ECO:0000259" key="12">
    <source>
        <dbReference type="Pfam" id="PF01094"/>
    </source>
</evidence>
<comment type="catalytic activity">
    <reaction evidence="1">
        <text>GTP = 3',5'-cyclic GMP + diphosphate</text>
        <dbReference type="Rhea" id="RHEA:13665"/>
        <dbReference type="ChEBI" id="CHEBI:33019"/>
        <dbReference type="ChEBI" id="CHEBI:37565"/>
        <dbReference type="ChEBI" id="CHEBI:57746"/>
        <dbReference type="EC" id="4.6.1.2"/>
    </reaction>
</comment>
<sequence length="218" mass="23426">MNLVAGCFHDGVLLYAMALNETLSEGSSKKDTTRILQKMRNRKFQGVTGLVSMDGNNDRDTDFNLWAMGDLASGVFEVAGHYVGAEKQIVWLRPIPWVKGAPPLDNPPCVFDVDDPSCDRTPLSTLAIVALGTGLTFVIFGISSFLIFSYGSLMTAHGKYQVFANTGHFKGNVVAIKHVNKKRIELTRQILFELKHVGPGGCELPAKGAGGAGAMAPG</sequence>
<dbReference type="PANTHER" id="PTHR11920">
    <property type="entry name" value="GUANYLYL CYCLASE"/>
    <property type="match status" value="1"/>
</dbReference>
<dbReference type="InterPro" id="IPR028082">
    <property type="entry name" value="Peripla_BP_I"/>
</dbReference>
<evidence type="ECO:0000256" key="4">
    <source>
        <dbReference type="ARBA" id="ARBA00022729"/>
    </source>
</evidence>
<dbReference type="EMBL" id="AKHW03003328">
    <property type="protein sequence ID" value="KYO34808.1"/>
    <property type="molecule type" value="Genomic_DNA"/>
</dbReference>
<comment type="caution">
    <text evidence="13">The sequence shown here is derived from an EMBL/GenBank/DDBJ whole genome shotgun (WGS) entry which is preliminary data.</text>
</comment>
<dbReference type="GO" id="GO:0005886">
    <property type="term" value="C:plasma membrane"/>
    <property type="evidence" value="ECO:0007669"/>
    <property type="project" value="TreeGrafter"/>
</dbReference>
<keyword evidence="6 11" id="KW-1133">Transmembrane helix</keyword>
<keyword evidence="8 13" id="KW-0675">Receptor</keyword>
<evidence type="ECO:0000256" key="9">
    <source>
        <dbReference type="ARBA" id="ARBA00023180"/>
    </source>
</evidence>
<keyword evidence="7 11" id="KW-0472">Membrane</keyword>
<feature type="transmembrane region" description="Helical" evidence="11">
    <location>
        <begin position="126"/>
        <end position="150"/>
    </location>
</feature>
<dbReference type="PRINTS" id="PR00255">
    <property type="entry name" value="NATPEPTIDER"/>
</dbReference>
<dbReference type="InterPro" id="IPR001170">
    <property type="entry name" value="ANPR/GUC"/>
</dbReference>
<evidence type="ECO:0000256" key="11">
    <source>
        <dbReference type="SAM" id="Phobius"/>
    </source>
</evidence>
<accession>A0A151NDB9</accession>
<dbReference type="Gene3D" id="3.40.50.2300">
    <property type="match status" value="2"/>
</dbReference>
<keyword evidence="14" id="KW-1185">Reference proteome</keyword>
<evidence type="ECO:0000313" key="13">
    <source>
        <dbReference type="EMBL" id="KYO34808.1"/>
    </source>
</evidence>
<dbReference type="GO" id="GO:0016941">
    <property type="term" value="F:natriuretic peptide receptor activity"/>
    <property type="evidence" value="ECO:0007669"/>
    <property type="project" value="TreeGrafter"/>
</dbReference>
<dbReference type="PANTHER" id="PTHR11920:SF494">
    <property type="entry name" value="ATRIAL NATRIURETIC PEPTIDE RECEPTOR 2"/>
    <property type="match status" value="1"/>
</dbReference>
<reference evidence="13 14" key="1">
    <citation type="journal article" date="2012" name="Genome Biol.">
        <title>Sequencing three crocodilian genomes to illuminate the evolution of archosaurs and amniotes.</title>
        <authorList>
            <person name="St John J.A."/>
            <person name="Braun E.L."/>
            <person name="Isberg S.R."/>
            <person name="Miles L.G."/>
            <person name="Chong A.Y."/>
            <person name="Gongora J."/>
            <person name="Dalzell P."/>
            <person name="Moran C."/>
            <person name="Bed'hom B."/>
            <person name="Abzhanov A."/>
            <person name="Burgess S.C."/>
            <person name="Cooksey A.M."/>
            <person name="Castoe T.A."/>
            <person name="Crawford N.G."/>
            <person name="Densmore L.D."/>
            <person name="Drew J.C."/>
            <person name="Edwards S.V."/>
            <person name="Faircloth B.C."/>
            <person name="Fujita M.K."/>
            <person name="Greenwold M.J."/>
            <person name="Hoffmann F.G."/>
            <person name="Howard J.M."/>
            <person name="Iguchi T."/>
            <person name="Janes D.E."/>
            <person name="Khan S.Y."/>
            <person name="Kohno S."/>
            <person name="de Koning A.J."/>
            <person name="Lance S.L."/>
            <person name="McCarthy F.M."/>
            <person name="McCormack J.E."/>
            <person name="Merchant M.E."/>
            <person name="Peterson D.G."/>
            <person name="Pollock D.D."/>
            <person name="Pourmand N."/>
            <person name="Raney B.J."/>
            <person name="Roessler K.A."/>
            <person name="Sanford J.R."/>
            <person name="Sawyer R.H."/>
            <person name="Schmidt C.J."/>
            <person name="Triplett E.W."/>
            <person name="Tuberville T.D."/>
            <person name="Venegas-Anaya M."/>
            <person name="Howard J.T."/>
            <person name="Jarvis E.D."/>
            <person name="Guillette L.J.Jr."/>
            <person name="Glenn T.C."/>
            <person name="Green R.E."/>
            <person name="Ray D.A."/>
        </authorList>
    </citation>
    <scope>NUCLEOTIDE SEQUENCE [LARGE SCALE GENOMIC DNA]</scope>
    <source>
        <strain evidence="13">KSC_2009_1</strain>
    </source>
</reference>
<evidence type="ECO:0000256" key="10">
    <source>
        <dbReference type="ARBA" id="ARBA00023239"/>
    </source>
</evidence>
<dbReference type="InterPro" id="IPR001828">
    <property type="entry name" value="ANF_lig-bd_rcpt"/>
</dbReference>
<dbReference type="Proteomes" id="UP000050525">
    <property type="component" value="Unassembled WGS sequence"/>
</dbReference>